<proteinExistence type="predicted"/>
<dbReference type="EMBL" id="JANPWB010000003">
    <property type="protein sequence ID" value="KAJ1200698.1"/>
    <property type="molecule type" value="Genomic_DNA"/>
</dbReference>
<evidence type="ECO:0000256" key="1">
    <source>
        <dbReference type="SAM" id="Phobius"/>
    </source>
</evidence>
<keyword evidence="1" id="KW-1133">Transmembrane helix</keyword>
<protein>
    <submittedName>
        <fullName evidence="2">Uncharacterized protein</fullName>
    </submittedName>
</protein>
<gene>
    <name evidence="2" type="ORF">NDU88_004519</name>
</gene>
<dbReference type="AlphaFoldDB" id="A0AAV7VHB4"/>
<name>A0AAV7VHB4_PLEWA</name>
<evidence type="ECO:0000313" key="3">
    <source>
        <dbReference type="Proteomes" id="UP001066276"/>
    </source>
</evidence>
<keyword evidence="3" id="KW-1185">Reference proteome</keyword>
<organism evidence="2 3">
    <name type="scientific">Pleurodeles waltl</name>
    <name type="common">Iberian ribbed newt</name>
    <dbReference type="NCBI Taxonomy" id="8319"/>
    <lineage>
        <taxon>Eukaryota</taxon>
        <taxon>Metazoa</taxon>
        <taxon>Chordata</taxon>
        <taxon>Craniata</taxon>
        <taxon>Vertebrata</taxon>
        <taxon>Euteleostomi</taxon>
        <taxon>Amphibia</taxon>
        <taxon>Batrachia</taxon>
        <taxon>Caudata</taxon>
        <taxon>Salamandroidea</taxon>
        <taxon>Salamandridae</taxon>
        <taxon>Pleurodelinae</taxon>
        <taxon>Pleurodeles</taxon>
    </lineage>
</organism>
<reference evidence="2" key="1">
    <citation type="journal article" date="2022" name="bioRxiv">
        <title>Sequencing and chromosome-scale assembly of the giantPleurodeles waltlgenome.</title>
        <authorList>
            <person name="Brown T."/>
            <person name="Elewa A."/>
            <person name="Iarovenko S."/>
            <person name="Subramanian E."/>
            <person name="Araus A.J."/>
            <person name="Petzold A."/>
            <person name="Susuki M."/>
            <person name="Suzuki K.-i.T."/>
            <person name="Hayashi T."/>
            <person name="Toyoda A."/>
            <person name="Oliveira C."/>
            <person name="Osipova E."/>
            <person name="Leigh N.D."/>
            <person name="Simon A."/>
            <person name="Yun M.H."/>
        </authorList>
    </citation>
    <scope>NUCLEOTIDE SEQUENCE</scope>
    <source>
        <strain evidence="2">20211129_DDA</strain>
        <tissue evidence="2">Liver</tissue>
    </source>
</reference>
<keyword evidence="1" id="KW-0812">Transmembrane</keyword>
<evidence type="ECO:0000313" key="2">
    <source>
        <dbReference type="EMBL" id="KAJ1200698.1"/>
    </source>
</evidence>
<sequence length="145" mass="15416">MRVTINGFCQSRLPSADCTGGRPRRLSSGISIKLLLALVLTVFLAAHCFTRVSGPGFGLTRSDDAAYSKRSIGRALLKTRPLNGSFFTGRGAYLLNGRFFCAVCGLSVFSSLDLALRGERFPVSSPSGSLLGHAGRVYSLLQPSA</sequence>
<comment type="caution">
    <text evidence="2">The sequence shown here is derived from an EMBL/GenBank/DDBJ whole genome shotgun (WGS) entry which is preliminary data.</text>
</comment>
<accession>A0AAV7VHB4</accession>
<keyword evidence="1" id="KW-0472">Membrane</keyword>
<feature type="transmembrane region" description="Helical" evidence="1">
    <location>
        <begin position="32"/>
        <end position="52"/>
    </location>
</feature>
<dbReference type="Proteomes" id="UP001066276">
    <property type="component" value="Chromosome 2_1"/>
</dbReference>